<organism evidence="1 2">
    <name type="scientific">Hyaloperonospora arabidopsidis (strain Emoy2)</name>
    <name type="common">Downy mildew agent</name>
    <name type="synonym">Peronospora arabidopsidis</name>
    <dbReference type="NCBI Taxonomy" id="559515"/>
    <lineage>
        <taxon>Eukaryota</taxon>
        <taxon>Sar</taxon>
        <taxon>Stramenopiles</taxon>
        <taxon>Oomycota</taxon>
        <taxon>Peronosporomycetes</taxon>
        <taxon>Peronosporales</taxon>
        <taxon>Peronosporaceae</taxon>
        <taxon>Hyaloperonospora</taxon>
    </lineage>
</organism>
<sequence>MRAQLCDLKNFNGALILQRAVPTRWDTIQAMAKTLLASERHIYALVSGRNFIQRTASQKAQWSEVRTTITDERFVENLEKMMAILRPLDRLIVKYQSERPQF</sequence>
<dbReference type="AlphaFoldDB" id="M4B5F3"/>
<dbReference type="VEuPathDB" id="FungiDB:HpaG801503"/>
<dbReference type="EMBL" id="JH598388">
    <property type="status" value="NOT_ANNOTATED_CDS"/>
    <property type="molecule type" value="Genomic_DNA"/>
</dbReference>
<dbReference type="HOGENOM" id="CLU_2282864_0_0_1"/>
<name>M4B5F3_HYAAE</name>
<dbReference type="Proteomes" id="UP000011713">
    <property type="component" value="Unassembled WGS sequence"/>
</dbReference>
<reference evidence="2" key="1">
    <citation type="journal article" date="2010" name="Science">
        <title>Signatures of adaptation to obligate biotrophy in the Hyaloperonospora arabidopsidis genome.</title>
        <authorList>
            <person name="Baxter L."/>
            <person name="Tripathy S."/>
            <person name="Ishaque N."/>
            <person name="Boot N."/>
            <person name="Cabral A."/>
            <person name="Kemen E."/>
            <person name="Thines M."/>
            <person name="Ah-Fong A."/>
            <person name="Anderson R."/>
            <person name="Badejoko W."/>
            <person name="Bittner-Eddy P."/>
            <person name="Boore J.L."/>
            <person name="Chibucos M.C."/>
            <person name="Coates M."/>
            <person name="Dehal P."/>
            <person name="Delehaunty K."/>
            <person name="Dong S."/>
            <person name="Downton P."/>
            <person name="Dumas B."/>
            <person name="Fabro G."/>
            <person name="Fronick C."/>
            <person name="Fuerstenberg S.I."/>
            <person name="Fulton L."/>
            <person name="Gaulin E."/>
            <person name="Govers F."/>
            <person name="Hughes L."/>
            <person name="Humphray S."/>
            <person name="Jiang R.H."/>
            <person name="Judelson H."/>
            <person name="Kamoun S."/>
            <person name="Kyung K."/>
            <person name="Meijer H."/>
            <person name="Minx P."/>
            <person name="Morris P."/>
            <person name="Nelson J."/>
            <person name="Phuntumart V."/>
            <person name="Qutob D."/>
            <person name="Rehmany A."/>
            <person name="Rougon-Cardoso A."/>
            <person name="Ryden P."/>
            <person name="Torto-Alalibo T."/>
            <person name="Studholme D."/>
            <person name="Wang Y."/>
            <person name="Win J."/>
            <person name="Wood J."/>
            <person name="Clifton S.W."/>
            <person name="Rogers J."/>
            <person name="Van den Ackerveken G."/>
            <person name="Jones J.D."/>
            <person name="McDowell J.M."/>
            <person name="Beynon J."/>
            <person name="Tyler B.M."/>
        </authorList>
    </citation>
    <scope>NUCLEOTIDE SEQUENCE [LARGE SCALE GENOMIC DNA]</scope>
    <source>
        <strain evidence="2">Emoy2</strain>
    </source>
</reference>
<proteinExistence type="predicted"/>
<evidence type="ECO:0000313" key="1">
    <source>
        <dbReference type="EnsemblProtists" id="HpaP801503"/>
    </source>
</evidence>
<evidence type="ECO:0000313" key="2">
    <source>
        <dbReference type="Proteomes" id="UP000011713"/>
    </source>
</evidence>
<keyword evidence="2" id="KW-1185">Reference proteome</keyword>
<accession>M4B5F3</accession>
<reference evidence="1" key="2">
    <citation type="submission" date="2015-06" db="UniProtKB">
        <authorList>
            <consortium name="EnsemblProtists"/>
        </authorList>
    </citation>
    <scope>IDENTIFICATION</scope>
    <source>
        <strain evidence="1">Emoy2</strain>
    </source>
</reference>
<dbReference type="InParanoid" id="M4B5F3"/>
<protein>
    <submittedName>
        <fullName evidence="1">Uncharacterized protein</fullName>
    </submittedName>
</protein>
<dbReference type="EnsemblProtists" id="HpaT801503">
    <property type="protein sequence ID" value="HpaP801503"/>
    <property type="gene ID" value="HpaG801503"/>
</dbReference>